<evidence type="ECO:0000259" key="9">
    <source>
        <dbReference type="PROSITE" id="PS50903"/>
    </source>
</evidence>
<dbReference type="GO" id="GO:0005506">
    <property type="term" value="F:iron ion binding"/>
    <property type="evidence" value="ECO:0007669"/>
    <property type="project" value="UniProtKB-UniRule"/>
</dbReference>
<accession>A0A7K3NRI2</accession>
<keyword evidence="4" id="KW-0813">Transport</keyword>
<evidence type="ECO:0000313" key="10">
    <source>
        <dbReference type="EMBL" id="NDY58800.1"/>
    </source>
</evidence>
<evidence type="ECO:0000256" key="6">
    <source>
        <dbReference type="ARBA" id="ARBA00022982"/>
    </source>
</evidence>
<evidence type="ECO:0000256" key="8">
    <source>
        <dbReference type="RuleBase" id="RU003820"/>
    </source>
</evidence>
<keyword evidence="7 8" id="KW-0408">Iron</keyword>
<keyword evidence="11" id="KW-1185">Reference proteome</keyword>
<dbReference type="SUPFAM" id="SSF57802">
    <property type="entry name" value="Rubredoxin-like"/>
    <property type="match status" value="2"/>
</dbReference>
<evidence type="ECO:0000256" key="4">
    <source>
        <dbReference type="ARBA" id="ARBA00022448"/>
    </source>
</evidence>
<name>A0A7K3NRI2_9BACT</name>
<dbReference type="PANTHER" id="PTHR47627:SF1">
    <property type="entry name" value="RUBREDOXIN-1-RELATED"/>
    <property type="match status" value="1"/>
</dbReference>
<organism evidence="10 11">
    <name type="scientific">Desulfolutivibrio sulfodismutans</name>
    <dbReference type="NCBI Taxonomy" id="63561"/>
    <lineage>
        <taxon>Bacteria</taxon>
        <taxon>Pseudomonadati</taxon>
        <taxon>Thermodesulfobacteriota</taxon>
        <taxon>Desulfovibrionia</taxon>
        <taxon>Desulfovibrionales</taxon>
        <taxon>Desulfovibrionaceae</taxon>
        <taxon>Desulfolutivibrio</taxon>
    </lineage>
</organism>
<dbReference type="GO" id="GO:0043448">
    <property type="term" value="P:alkane catabolic process"/>
    <property type="evidence" value="ECO:0007669"/>
    <property type="project" value="TreeGrafter"/>
</dbReference>
<evidence type="ECO:0000313" key="11">
    <source>
        <dbReference type="Proteomes" id="UP000469724"/>
    </source>
</evidence>
<comment type="cofactor">
    <cofactor evidence="1 8">
        <name>Fe(3+)</name>
        <dbReference type="ChEBI" id="CHEBI:29034"/>
    </cofactor>
</comment>
<dbReference type="Pfam" id="PF00301">
    <property type="entry name" value="Rubredoxin"/>
    <property type="match status" value="1"/>
</dbReference>
<dbReference type="Gene3D" id="2.20.28.10">
    <property type="match status" value="2"/>
</dbReference>
<dbReference type="PROSITE" id="PS50903">
    <property type="entry name" value="RUBREDOXIN_LIKE"/>
    <property type="match status" value="2"/>
</dbReference>
<dbReference type="RefSeq" id="WP_163303863.1">
    <property type="nucleotide sequence ID" value="NZ_JAAGRQ010000143.1"/>
</dbReference>
<dbReference type="InterPro" id="IPR024935">
    <property type="entry name" value="Rubredoxin_dom"/>
</dbReference>
<comment type="function">
    <text evidence="2">Rubredoxin is a small nonheme, iron protein lacking acid-labile sulfide. Its single Fe, chelated to 4 Cys, functions as an electron acceptor and may also stabilize the conformation of the molecule.</text>
</comment>
<dbReference type="PANTHER" id="PTHR47627">
    <property type="entry name" value="RUBREDOXIN"/>
    <property type="match status" value="1"/>
</dbReference>
<dbReference type="GO" id="GO:0009055">
    <property type="term" value="F:electron transfer activity"/>
    <property type="evidence" value="ECO:0007669"/>
    <property type="project" value="TreeGrafter"/>
</dbReference>
<evidence type="ECO:0000256" key="5">
    <source>
        <dbReference type="ARBA" id="ARBA00022723"/>
    </source>
</evidence>
<gene>
    <name evidence="10" type="ORF">G3N56_18850</name>
</gene>
<keyword evidence="5 8" id="KW-0479">Metal-binding</keyword>
<dbReference type="PRINTS" id="PR00163">
    <property type="entry name" value="RUBREDOXIN"/>
</dbReference>
<evidence type="ECO:0000256" key="2">
    <source>
        <dbReference type="ARBA" id="ARBA00002360"/>
    </source>
</evidence>
<feature type="domain" description="Rubredoxin-like" evidence="9">
    <location>
        <begin position="59"/>
        <end position="110"/>
    </location>
</feature>
<comment type="similarity">
    <text evidence="3 8">Belongs to the rubredoxin family.</text>
</comment>
<dbReference type="InterPro" id="IPR018527">
    <property type="entry name" value="Rubredoxin_Fe_BS"/>
</dbReference>
<evidence type="ECO:0000256" key="3">
    <source>
        <dbReference type="ARBA" id="ARBA00005337"/>
    </source>
</evidence>
<dbReference type="CDD" id="cd00730">
    <property type="entry name" value="rubredoxin"/>
    <property type="match status" value="1"/>
</dbReference>
<dbReference type="PROSITE" id="PS00202">
    <property type="entry name" value="RUBREDOXIN"/>
    <property type="match status" value="1"/>
</dbReference>
<dbReference type="EMBL" id="JAAGRQ010000143">
    <property type="protein sequence ID" value="NDY58800.1"/>
    <property type="molecule type" value="Genomic_DNA"/>
</dbReference>
<comment type="caution">
    <text evidence="10">The sequence shown here is derived from an EMBL/GenBank/DDBJ whole genome shotgun (WGS) entry which is preliminary data.</text>
</comment>
<dbReference type="Proteomes" id="UP000469724">
    <property type="component" value="Unassembled WGS sequence"/>
</dbReference>
<protein>
    <recommendedName>
        <fullName evidence="8">Rubredoxin</fullName>
    </recommendedName>
</protein>
<feature type="domain" description="Rubredoxin-like" evidence="9">
    <location>
        <begin position="1"/>
        <end position="43"/>
    </location>
</feature>
<evidence type="ECO:0000256" key="7">
    <source>
        <dbReference type="ARBA" id="ARBA00023004"/>
    </source>
</evidence>
<dbReference type="InterPro" id="IPR050526">
    <property type="entry name" value="Rubredoxin_ET"/>
</dbReference>
<dbReference type="AlphaFoldDB" id="A0A7K3NRI2"/>
<evidence type="ECO:0000256" key="1">
    <source>
        <dbReference type="ARBA" id="ARBA00001965"/>
    </source>
</evidence>
<proteinExistence type="inferred from homology"/>
<dbReference type="FunFam" id="2.20.28.10:FF:000001">
    <property type="entry name" value="Rubredoxin"/>
    <property type="match status" value="1"/>
</dbReference>
<keyword evidence="6 8" id="KW-0249">Electron transport</keyword>
<reference evidence="10 11" key="1">
    <citation type="submission" date="2020-02" db="EMBL/GenBank/DDBJ databases">
        <title>Comparative genomics of sulfur disproportionating microorganisms.</title>
        <authorList>
            <person name="Ward L.M."/>
            <person name="Bertran E."/>
            <person name="Johnston D.T."/>
        </authorList>
    </citation>
    <scope>NUCLEOTIDE SEQUENCE [LARGE SCALE GENOMIC DNA]</scope>
    <source>
        <strain evidence="10 11">DSM 3696</strain>
    </source>
</reference>
<sequence>MSPYLCPVCGYEHGPHESPAFADLPTDWRCPICACAHDKFHAVDRTPPVASPATTAHSAARYLCLQCGYAYDPALGDPDHGIPPGTAFAELPAEWVCPICGAAKNRFAREI</sequence>
<dbReference type="InterPro" id="IPR024934">
    <property type="entry name" value="Rubredoxin-like_dom"/>
</dbReference>